<feature type="chain" id="PRO_5009929071" evidence="3">
    <location>
        <begin position="21"/>
        <end position="385"/>
    </location>
</feature>
<evidence type="ECO:0000313" key="5">
    <source>
        <dbReference type="EMBL" id="SHN52795.1"/>
    </source>
</evidence>
<evidence type="ECO:0000313" key="6">
    <source>
        <dbReference type="Proteomes" id="UP000184066"/>
    </source>
</evidence>
<dbReference type="PANTHER" id="PTHR47235:SF1">
    <property type="entry name" value="BLR6548 PROTEIN"/>
    <property type="match status" value="1"/>
</dbReference>
<evidence type="ECO:0000259" key="4">
    <source>
        <dbReference type="Pfam" id="PF13458"/>
    </source>
</evidence>
<evidence type="ECO:0000256" key="3">
    <source>
        <dbReference type="SAM" id="SignalP"/>
    </source>
</evidence>
<organism evidence="5 6">
    <name type="scientific">Oceanicella actignis</name>
    <dbReference type="NCBI Taxonomy" id="1189325"/>
    <lineage>
        <taxon>Bacteria</taxon>
        <taxon>Pseudomonadati</taxon>
        <taxon>Pseudomonadota</taxon>
        <taxon>Alphaproteobacteria</taxon>
        <taxon>Rhodobacterales</taxon>
        <taxon>Paracoccaceae</taxon>
        <taxon>Oceanicella</taxon>
    </lineage>
</organism>
<gene>
    <name evidence="5" type="ORF">SAMN05216200_101495</name>
</gene>
<dbReference type="SUPFAM" id="SSF53822">
    <property type="entry name" value="Periplasmic binding protein-like I"/>
    <property type="match status" value="1"/>
</dbReference>
<dbReference type="RefSeq" id="WP_072746036.1">
    <property type="nucleotide sequence ID" value="NZ_FOHL01000002.1"/>
</dbReference>
<dbReference type="PANTHER" id="PTHR47235">
    <property type="entry name" value="BLR6548 PROTEIN"/>
    <property type="match status" value="1"/>
</dbReference>
<dbReference type="OrthoDB" id="9147078at2"/>
<dbReference type="AlphaFoldDB" id="A0A1M7S363"/>
<comment type="similarity">
    <text evidence="1">Belongs to the leucine-binding protein family.</text>
</comment>
<sequence>MKRIFAAAAAAALIAGPVLAETQGVTDDEIVIGSHTDLSGPFAAFGAPATKAAQLYFDEVNAKGGVHGRKIRFVVEDHGYQVPKAVQAVNKLVNRDKVFAMLLSLGTPHNLAAFKILDRKGIPNISPLSSARQMLQEPADLKFVGTSSYYDGTRAAIGYMAEHEGAKSVCTMFIPSDFGEEIHQGAKDEAAARGLTYAADSTHKPDEVDFVGALGKLQAAGCDTVAVALGLKQVITAVATAKKIGWNDVKFVGSSAAFHTVVAKVPGGVTEGFYAGAGWTDLEGRMDDPVVAAWVKSYTEATGESFPGTGAMLGRSSAEIFVKALEKAGRDLTVESFKAAMESLEGYDHILGANYSYGPDKHVGNTTVYISKVEGGKWVVVGEVK</sequence>
<feature type="domain" description="Leucine-binding protein" evidence="4">
    <location>
        <begin position="29"/>
        <end position="376"/>
    </location>
</feature>
<accession>A0A1M7S363</accession>
<dbReference type="CDD" id="cd06343">
    <property type="entry name" value="PBP1_ABC_ligand_binding-like"/>
    <property type="match status" value="1"/>
</dbReference>
<feature type="signal peptide" evidence="3">
    <location>
        <begin position="1"/>
        <end position="20"/>
    </location>
</feature>
<name>A0A1M7S363_9RHOB</name>
<keyword evidence="6" id="KW-1185">Reference proteome</keyword>
<dbReference type="Proteomes" id="UP000184066">
    <property type="component" value="Unassembled WGS sequence"/>
</dbReference>
<dbReference type="Gene3D" id="3.40.50.2300">
    <property type="match status" value="2"/>
</dbReference>
<dbReference type="InterPro" id="IPR028082">
    <property type="entry name" value="Peripla_BP_I"/>
</dbReference>
<evidence type="ECO:0000256" key="1">
    <source>
        <dbReference type="ARBA" id="ARBA00010062"/>
    </source>
</evidence>
<reference evidence="5 6" key="1">
    <citation type="submission" date="2016-12" db="EMBL/GenBank/DDBJ databases">
        <authorList>
            <person name="Song W.-J."/>
            <person name="Kurnit D.M."/>
        </authorList>
    </citation>
    <scope>NUCLEOTIDE SEQUENCE [LARGE SCALE GENOMIC DNA]</scope>
    <source>
        <strain evidence="5 6">CGMCC 1.10808</strain>
    </source>
</reference>
<dbReference type="EMBL" id="FRDL01000001">
    <property type="protein sequence ID" value="SHN52795.1"/>
    <property type="molecule type" value="Genomic_DNA"/>
</dbReference>
<dbReference type="Pfam" id="PF13458">
    <property type="entry name" value="Peripla_BP_6"/>
    <property type="match status" value="1"/>
</dbReference>
<protein>
    <submittedName>
        <fullName evidence="5">Branched-chain amino acid transport system substrate-binding protein</fullName>
    </submittedName>
</protein>
<keyword evidence="2 3" id="KW-0732">Signal</keyword>
<evidence type="ECO:0000256" key="2">
    <source>
        <dbReference type="ARBA" id="ARBA00022729"/>
    </source>
</evidence>
<proteinExistence type="inferred from homology"/>
<dbReference type="InterPro" id="IPR028081">
    <property type="entry name" value="Leu-bd"/>
</dbReference>
<dbReference type="STRING" id="1189325.SAMN04488119_10223"/>